<feature type="domain" description="HAMP" evidence="9">
    <location>
        <begin position="62"/>
        <end position="114"/>
    </location>
</feature>
<keyword evidence="7" id="KW-1133">Transmembrane helix</keyword>
<reference evidence="11" key="1">
    <citation type="submission" date="2016-05" db="EMBL/GenBank/DDBJ databases">
        <title>Paenibacillus oryzae. sp. nov., isolated from the rice root.</title>
        <authorList>
            <person name="Zhang J."/>
            <person name="Zhang X."/>
        </authorList>
    </citation>
    <scope>NUCLEOTIDE SEQUENCE [LARGE SCALE GENOMIC DNA]</scope>
    <source>
        <strain evidence="11">KCTC13222</strain>
    </source>
</reference>
<dbReference type="OrthoDB" id="2489132at2"/>
<name>A0A1C1A0T8_9BACL</name>
<dbReference type="PANTHER" id="PTHR32089:SF112">
    <property type="entry name" value="LYSOZYME-LIKE PROTEIN-RELATED"/>
    <property type="match status" value="1"/>
</dbReference>
<dbReference type="Pfam" id="PF00672">
    <property type="entry name" value="HAMP"/>
    <property type="match status" value="1"/>
</dbReference>
<keyword evidence="4 6" id="KW-0807">Transducer</keyword>
<dbReference type="CDD" id="cd06225">
    <property type="entry name" value="HAMP"/>
    <property type="match status" value="1"/>
</dbReference>
<evidence type="ECO:0000313" key="11">
    <source>
        <dbReference type="Proteomes" id="UP000093309"/>
    </source>
</evidence>
<organism evidence="10 11">
    <name type="scientific">Paenibacillus pectinilyticus</name>
    <dbReference type="NCBI Taxonomy" id="512399"/>
    <lineage>
        <taxon>Bacteria</taxon>
        <taxon>Bacillati</taxon>
        <taxon>Bacillota</taxon>
        <taxon>Bacilli</taxon>
        <taxon>Bacillales</taxon>
        <taxon>Paenibacillaceae</taxon>
        <taxon>Paenibacillus</taxon>
    </lineage>
</organism>
<evidence type="ECO:0000256" key="3">
    <source>
        <dbReference type="ARBA" id="ARBA00023136"/>
    </source>
</evidence>
<keyword evidence="11" id="KW-1185">Reference proteome</keyword>
<dbReference type="Pfam" id="PF00015">
    <property type="entry name" value="MCPsignal"/>
    <property type="match status" value="1"/>
</dbReference>
<proteinExistence type="inferred from homology"/>
<dbReference type="Gene3D" id="1.10.287.950">
    <property type="entry name" value="Methyl-accepting chemotaxis protein"/>
    <property type="match status" value="1"/>
</dbReference>
<dbReference type="SUPFAM" id="SSF58104">
    <property type="entry name" value="Methyl-accepting chemotaxis protein (MCP) signaling domain"/>
    <property type="match status" value="1"/>
</dbReference>
<dbReference type="Gene3D" id="6.10.340.10">
    <property type="match status" value="1"/>
</dbReference>
<feature type="transmembrane region" description="Helical" evidence="7">
    <location>
        <begin position="15"/>
        <end position="33"/>
    </location>
</feature>
<feature type="domain" description="Methyl-accepting transducer" evidence="8">
    <location>
        <begin position="133"/>
        <end position="390"/>
    </location>
</feature>
<dbReference type="GO" id="GO:0005886">
    <property type="term" value="C:plasma membrane"/>
    <property type="evidence" value="ECO:0007669"/>
    <property type="project" value="UniProtKB-SubCell"/>
</dbReference>
<keyword evidence="3 7" id="KW-0472">Membrane</keyword>
<accession>A0A1C1A0T8</accession>
<keyword evidence="2" id="KW-1003">Cell membrane</keyword>
<comment type="caution">
    <text evidence="10">The sequence shown here is derived from an EMBL/GenBank/DDBJ whole genome shotgun (WGS) entry which is preliminary data.</text>
</comment>
<keyword evidence="7" id="KW-0812">Transmembrane</keyword>
<dbReference type="RefSeq" id="WP_065853008.1">
    <property type="nucleotide sequence ID" value="NZ_LYPC01000020.1"/>
</dbReference>
<protein>
    <submittedName>
        <fullName evidence="10">Chemotaxis protein</fullName>
    </submittedName>
</protein>
<evidence type="ECO:0000256" key="6">
    <source>
        <dbReference type="PROSITE-ProRule" id="PRU00284"/>
    </source>
</evidence>
<evidence type="ECO:0000256" key="2">
    <source>
        <dbReference type="ARBA" id="ARBA00022475"/>
    </source>
</evidence>
<evidence type="ECO:0000256" key="7">
    <source>
        <dbReference type="SAM" id="Phobius"/>
    </source>
</evidence>
<dbReference type="InterPro" id="IPR003660">
    <property type="entry name" value="HAMP_dom"/>
</dbReference>
<dbReference type="SMART" id="SM00304">
    <property type="entry name" value="HAMP"/>
    <property type="match status" value="1"/>
</dbReference>
<evidence type="ECO:0000256" key="4">
    <source>
        <dbReference type="ARBA" id="ARBA00023224"/>
    </source>
</evidence>
<evidence type="ECO:0000313" key="10">
    <source>
        <dbReference type="EMBL" id="OCT14155.1"/>
    </source>
</evidence>
<comment type="subcellular location">
    <subcellularLocation>
        <location evidence="1">Cell membrane</location>
    </subcellularLocation>
</comment>
<gene>
    <name evidence="10" type="ORF">A8709_25255</name>
</gene>
<sequence>MNWFLAQSFRAKLQLGYYTIVVFYTIIILTLMLTADVSIIFALSSSLILMVFSFPYVRFLEKALTEPIDNVTRVAMNIAKGDFTQTVDASSKDALGDMGRSFNAMIVKLKELLNETASISKHVADSSRDIYHKNEGINTMIVEATGSVTSLAEGANEISSGVFKSFSVVKEIETKITDYVDSTHEMNNRCGQTLELVKKGMRAVESQSESVSHIVLATSNVSGTIDDLVKEAAGISSITRTISEIAEQTNLLSLNASIEAARAGEHGRGFSVVAQEVRKLAEESSKSAKGVFHMVHNIENNIKMAQKNIQINEEIARRQTESIEATEKIFGEMVESIQFITQRMSEFTGESQKMLNAAQFITGTMENISAITQQSAAGTEQVSTSMVQQTRSVKAVVIQSEQMLRMVTQLQRTIQIFKL</sequence>
<evidence type="ECO:0000256" key="1">
    <source>
        <dbReference type="ARBA" id="ARBA00004236"/>
    </source>
</evidence>
<dbReference type="Proteomes" id="UP000093309">
    <property type="component" value="Unassembled WGS sequence"/>
</dbReference>
<evidence type="ECO:0000256" key="5">
    <source>
        <dbReference type="ARBA" id="ARBA00029447"/>
    </source>
</evidence>
<dbReference type="AlphaFoldDB" id="A0A1C1A0T8"/>
<dbReference type="InterPro" id="IPR004089">
    <property type="entry name" value="MCPsignal_dom"/>
</dbReference>
<comment type="similarity">
    <text evidence="5">Belongs to the methyl-accepting chemotaxis (MCP) protein family.</text>
</comment>
<dbReference type="STRING" id="512399.A8709_25255"/>
<dbReference type="PROSITE" id="PS50111">
    <property type="entry name" value="CHEMOTAXIS_TRANSDUC_2"/>
    <property type="match status" value="1"/>
</dbReference>
<dbReference type="PANTHER" id="PTHR32089">
    <property type="entry name" value="METHYL-ACCEPTING CHEMOTAXIS PROTEIN MCPB"/>
    <property type="match status" value="1"/>
</dbReference>
<dbReference type="EMBL" id="LYPC01000020">
    <property type="protein sequence ID" value="OCT14155.1"/>
    <property type="molecule type" value="Genomic_DNA"/>
</dbReference>
<evidence type="ECO:0000259" key="9">
    <source>
        <dbReference type="PROSITE" id="PS50885"/>
    </source>
</evidence>
<dbReference type="GO" id="GO:0007165">
    <property type="term" value="P:signal transduction"/>
    <property type="evidence" value="ECO:0007669"/>
    <property type="project" value="UniProtKB-KW"/>
</dbReference>
<evidence type="ECO:0000259" key="8">
    <source>
        <dbReference type="PROSITE" id="PS50111"/>
    </source>
</evidence>
<dbReference type="SMART" id="SM00283">
    <property type="entry name" value="MA"/>
    <property type="match status" value="1"/>
</dbReference>
<dbReference type="PROSITE" id="PS50885">
    <property type="entry name" value="HAMP"/>
    <property type="match status" value="1"/>
</dbReference>